<feature type="domain" description="N-acetyltransferase" evidence="1">
    <location>
        <begin position="1"/>
        <end position="88"/>
    </location>
</feature>
<proteinExistence type="predicted"/>
<evidence type="ECO:0000313" key="3">
    <source>
        <dbReference type="Proteomes" id="UP000582016"/>
    </source>
</evidence>
<dbReference type="InterPro" id="IPR016181">
    <property type="entry name" value="Acyl_CoA_acyltransferase"/>
</dbReference>
<name>A0A8H5I2L5_9HYPO</name>
<dbReference type="PANTHER" id="PTHR42791">
    <property type="entry name" value="GNAT FAMILY ACETYLTRANSFERASE"/>
    <property type="match status" value="1"/>
</dbReference>
<dbReference type="Proteomes" id="UP000582016">
    <property type="component" value="Unassembled WGS sequence"/>
</dbReference>
<dbReference type="Gene3D" id="3.40.630.30">
    <property type="match status" value="1"/>
</dbReference>
<accession>A0A8H5I2L5</accession>
<evidence type="ECO:0000313" key="2">
    <source>
        <dbReference type="EMBL" id="KAF5528748.1"/>
    </source>
</evidence>
<dbReference type="SUPFAM" id="SSF55729">
    <property type="entry name" value="Acyl-CoA N-acyltransferases (Nat)"/>
    <property type="match status" value="1"/>
</dbReference>
<dbReference type="InterPro" id="IPR052523">
    <property type="entry name" value="Trichothecene_AcTrans"/>
</dbReference>
<keyword evidence="3" id="KW-1185">Reference proteome</keyword>
<dbReference type="Pfam" id="PF00583">
    <property type="entry name" value="Acetyltransf_1"/>
    <property type="match status" value="1"/>
</dbReference>
<gene>
    <name evidence="2" type="ORF">FPHYL_14364</name>
</gene>
<dbReference type="CDD" id="cd04301">
    <property type="entry name" value="NAT_SF"/>
    <property type="match status" value="1"/>
</dbReference>
<protein>
    <submittedName>
        <fullName evidence="2">Gnat family protein</fullName>
    </submittedName>
</protein>
<reference evidence="2 3" key="1">
    <citation type="submission" date="2020-05" db="EMBL/GenBank/DDBJ databases">
        <title>Identification and distribution of gene clusters putatively required for synthesis of sphingolipid metabolism inhibitors in phylogenetically diverse species of the filamentous fungus Fusarium.</title>
        <authorList>
            <person name="Kim H.-S."/>
            <person name="Busman M."/>
            <person name="Brown D.W."/>
            <person name="Divon H."/>
            <person name="Uhlig S."/>
            <person name="Proctor R.H."/>
        </authorList>
    </citation>
    <scope>NUCLEOTIDE SEQUENCE [LARGE SCALE GENOMIC DNA]</scope>
    <source>
        <strain evidence="2 3">NRRL 13617</strain>
    </source>
</reference>
<sequence>MQFKGGHMELDNMAVDPGHFRKGYGTLLYRHGMDIARKDDVPVGVIAAKLGMKLYEYLGYTCTAQVSVADYRPGEEASVDFWVQIWNPKEN</sequence>
<dbReference type="PROSITE" id="PS51186">
    <property type="entry name" value="GNAT"/>
    <property type="match status" value="1"/>
</dbReference>
<dbReference type="OrthoDB" id="4738875at2759"/>
<comment type="caution">
    <text evidence="2">The sequence shown here is derived from an EMBL/GenBank/DDBJ whole genome shotgun (WGS) entry which is preliminary data.</text>
</comment>
<organism evidence="2 3">
    <name type="scientific">Fusarium phyllophilum</name>
    <dbReference type="NCBI Taxonomy" id="47803"/>
    <lineage>
        <taxon>Eukaryota</taxon>
        <taxon>Fungi</taxon>
        <taxon>Dikarya</taxon>
        <taxon>Ascomycota</taxon>
        <taxon>Pezizomycotina</taxon>
        <taxon>Sordariomycetes</taxon>
        <taxon>Hypocreomycetidae</taxon>
        <taxon>Hypocreales</taxon>
        <taxon>Nectriaceae</taxon>
        <taxon>Fusarium</taxon>
        <taxon>Fusarium fujikuroi species complex</taxon>
    </lineage>
</organism>
<dbReference type="PANTHER" id="PTHR42791:SF2">
    <property type="entry name" value="N-ACETYLTRANSFERASE DOMAIN-CONTAINING PROTEIN"/>
    <property type="match status" value="1"/>
</dbReference>
<dbReference type="EMBL" id="JAAOAQ010001581">
    <property type="protein sequence ID" value="KAF5528748.1"/>
    <property type="molecule type" value="Genomic_DNA"/>
</dbReference>
<dbReference type="AlphaFoldDB" id="A0A8H5I2L5"/>
<dbReference type="InterPro" id="IPR000182">
    <property type="entry name" value="GNAT_dom"/>
</dbReference>
<dbReference type="GO" id="GO:0016747">
    <property type="term" value="F:acyltransferase activity, transferring groups other than amino-acyl groups"/>
    <property type="evidence" value="ECO:0007669"/>
    <property type="project" value="InterPro"/>
</dbReference>
<evidence type="ECO:0000259" key="1">
    <source>
        <dbReference type="PROSITE" id="PS51186"/>
    </source>
</evidence>